<accession>A0ABV2Q1R7</accession>
<evidence type="ECO:0000313" key="2">
    <source>
        <dbReference type="EMBL" id="MET4574976.1"/>
    </source>
</evidence>
<keyword evidence="3" id="KW-1185">Reference proteome</keyword>
<dbReference type="Proteomes" id="UP001549320">
    <property type="component" value="Unassembled WGS sequence"/>
</dbReference>
<keyword evidence="1" id="KW-1133">Transmembrane helix</keyword>
<reference evidence="2 3" key="1">
    <citation type="submission" date="2024-06" db="EMBL/GenBank/DDBJ databases">
        <title>Sorghum-associated microbial communities from plants grown in Nebraska, USA.</title>
        <authorList>
            <person name="Schachtman D."/>
        </authorList>
    </citation>
    <scope>NUCLEOTIDE SEQUENCE [LARGE SCALE GENOMIC DNA]</scope>
    <source>
        <strain evidence="2 3">2709</strain>
    </source>
</reference>
<organism evidence="2 3">
    <name type="scientific">Ottowia thiooxydans</name>
    <dbReference type="NCBI Taxonomy" id="219182"/>
    <lineage>
        <taxon>Bacteria</taxon>
        <taxon>Pseudomonadati</taxon>
        <taxon>Pseudomonadota</taxon>
        <taxon>Betaproteobacteria</taxon>
        <taxon>Burkholderiales</taxon>
        <taxon>Comamonadaceae</taxon>
        <taxon>Ottowia</taxon>
    </lineage>
</organism>
<dbReference type="EMBL" id="JBEPSH010000001">
    <property type="protein sequence ID" value="MET4574976.1"/>
    <property type="molecule type" value="Genomic_DNA"/>
</dbReference>
<keyword evidence="1" id="KW-0472">Membrane</keyword>
<feature type="transmembrane region" description="Helical" evidence="1">
    <location>
        <begin position="6"/>
        <end position="27"/>
    </location>
</feature>
<evidence type="ECO:0000313" key="3">
    <source>
        <dbReference type="Proteomes" id="UP001549320"/>
    </source>
</evidence>
<sequence length="158" mass="16648">MAADYVGWGIGIAGIVAATGVAIWAGLRQGPKADVRIDGVVLMYLSLNDGDNTFKARITNHGSAIGEIARTEVQATLDGSALTAKIGGKDVVGTIATSESKELWLDVVLPEPTGMDIHDGRKRLRVTVTLHPAKGKVIRSSFTFSRDPGYGFVPSTTP</sequence>
<proteinExistence type="predicted"/>
<comment type="caution">
    <text evidence="2">The sequence shown here is derived from an EMBL/GenBank/DDBJ whole genome shotgun (WGS) entry which is preliminary data.</text>
</comment>
<keyword evidence="1" id="KW-0812">Transmembrane</keyword>
<gene>
    <name evidence="2" type="ORF">ABIE13_000073</name>
</gene>
<dbReference type="RefSeq" id="WP_354440165.1">
    <property type="nucleotide sequence ID" value="NZ_JBEPSH010000001.1"/>
</dbReference>
<name>A0ABV2Q1R7_9BURK</name>
<evidence type="ECO:0000256" key="1">
    <source>
        <dbReference type="SAM" id="Phobius"/>
    </source>
</evidence>
<protein>
    <submittedName>
        <fullName evidence="2">Uncharacterized protein</fullName>
    </submittedName>
</protein>